<evidence type="ECO:0000259" key="9">
    <source>
        <dbReference type="PROSITE" id="PS50157"/>
    </source>
</evidence>
<evidence type="ECO:0000256" key="6">
    <source>
        <dbReference type="ARBA" id="ARBA00023242"/>
    </source>
</evidence>
<comment type="subcellular location">
    <subcellularLocation>
        <location evidence="1">Nucleus</location>
    </subcellularLocation>
</comment>
<keyword evidence="2" id="KW-0479">Metal-binding</keyword>
<dbReference type="FunFam" id="3.30.160.60:FF:000018">
    <property type="entry name" value="Krueppel-like factor 15"/>
    <property type="match status" value="1"/>
</dbReference>
<dbReference type="EMBL" id="GDIQ01067968">
    <property type="protein sequence ID" value="JAN26769.1"/>
    <property type="molecule type" value="Transcribed_RNA"/>
</dbReference>
<feature type="domain" description="C2H2-type" evidence="9">
    <location>
        <begin position="202"/>
        <end position="231"/>
    </location>
</feature>
<evidence type="ECO:0000313" key="10">
    <source>
        <dbReference type="EMBL" id="JAN25165.1"/>
    </source>
</evidence>
<dbReference type="GO" id="GO:0005634">
    <property type="term" value="C:nucleus"/>
    <property type="evidence" value="ECO:0007669"/>
    <property type="project" value="UniProtKB-SubCell"/>
</dbReference>
<feature type="compositionally biased region" description="Polar residues" evidence="8">
    <location>
        <begin position="103"/>
        <end position="122"/>
    </location>
</feature>
<accession>A0A0N8E212</accession>
<evidence type="ECO:0000256" key="8">
    <source>
        <dbReference type="SAM" id="MobiDB-lite"/>
    </source>
</evidence>
<feature type="domain" description="C2H2-type" evidence="9">
    <location>
        <begin position="172"/>
        <end position="201"/>
    </location>
</feature>
<feature type="region of interest" description="Disordered" evidence="8">
    <location>
        <begin position="98"/>
        <end position="122"/>
    </location>
</feature>
<organism evidence="10">
    <name type="scientific">Daphnia magna</name>
    <dbReference type="NCBI Taxonomy" id="35525"/>
    <lineage>
        <taxon>Eukaryota</taxon>
        <taxon>Metazoa</taxon>
        <taxon>Ecdysozoa</taxon>
        <taxon>Arthropoda</taxon>
        <taxon>Crustacea</taxon>
        <taxon>Branchiopoda</taxon>
        <taxon>Diplostraca</taxon>
        <taxon>Cladocera</taxon>
        <taxon>Anomopoda</taxon>
        <taxon>Daphniidae</taxon>
        <taxon>Daphnia</taxon>
    </lineage>
</organism>
<reference evidence="10" key="1">
    <citation type="submission" date="2015-10" db="EMBL/GenBank/DDBJ databases">
        <title>EvidentialGene: Evidence-directed Construction of Complete mRNA Transcriptomes without Genomes.</title>
        <authorList>
            <person name="Gilbert D.G."/>
        </authorList>
    </citation>
    <scope>NUCLEOTIDE SEQUENCE</scope>
</reference>
<dbReference type="PROSITE" id="PS00028">
    <property type="entry name" value="ZINC_FINGER_C2H2_1"/>
    <property type="match status" value="3"/>
</dbReference>
<evidence type="ECO:0000256" key="2">
    <source>
        <dbReference type="ARBA" id="ARBA00022723"/>
    </source>
</evidence>
<dbReference type="OrthoDB" id="4748970at2759"/>
<dbReference type="EMBL" id="GDIQ01069572">
    <property type="protein sequence ID" value="JAN25165.1"/>
    <property type="molecule type" value="Transcribed_RNA"/>
</dbReference>
<feature type="region of interest" description="Disordered" evidence="8">
    <location>
        <begin position="282"/>
        <end position="308"/>
    </location>
</feature>
<dbReference type="GO" id="GO:0000981">
    <property type="term" value="F:DNA-binding transcription factor activity, RNA polymerase II-specific"/>
    <property type="evidence" value="ECO:0007669"/>
    <property type="project" value="TreeGrafter"/>
</dbReference>
<dbReference type="GO" id="GO:0000978">
    <property type="term" value="F:RNA polymerase II cis-regulatory region sequence-specific DNA binding"/>
    <property type="evidence" value="ECO:0007669"/>
    <property type="project" value="TreeGrafter"/>
</dbReference>
<dbReference type="InterPro" id="IPR013087">
    <property type="entry name" value="Znf_C2H2_type"/>
</dbReference>
<keyword evidence="4 7" id="KW-0863">Zinc-finger</keyword>
<dbReference type="FunFam" id="3.30.160.60:FF:001110">
    <property type="entry name" value="Krueppel factor 13"/>
    <property type="match status" value="1"/>
</dbReference>
<proteinExistence type="predicted"/>
<evidence type="ECO:0000256" key="4">
    <source>
        <dbReference type="ARBA" id="ARBA00022771"/>
    </source>
</evidence>
<dbReference type="Gene3D" id="3.30.160.60">
    <property type="entry name" value="Classic Zinc Finger"/>
    <property type="match status" value="3"/>
</dbReference>
<dbReference type="GO" id="GO:0008270">
    <property type="term" value="F:zinc ion binding"/>
    <property type="evidence" value="ECO:0007669"/>
    <property type="project" value="UniProtKB-KW"/>
</dbReference>
<dbReference type="SUPFAM" id="SSF57667">
    <property type="entry name" value="beta-beta-alpha zinc fingers"/>
    <property type="match status" value="1"/>
</dbReference>
<dbReference type="InterPro" id="IPR036236">
    <property type="entry name" value="Znf_C2H2_sf"/>
</dbReference>
<dbReference type="PANTHER" id="PTHR23235">
    <property type="entry name" value="KRUEPPEL-LIKE TRANSCRIPTION FACTOR"/>
    <property type="match status" value="1"/>
</dbReference>
<sequence>MSSVVVSQDMQPTSDYFNCNCRHLTVKDEESLSAGCVMDEDEANQAAYCLLAMSRATTDRRGKGGSQEALSTALGHPTVMEQPAGAYASAAIAIPAAASPPAQTSTTRNADATHHQQPSSSPFMIARILTDLTRVRQDLFSCEPLQKATPPTCKASNQRNPNPAAVTGGKLHHCSYPACQRTYGKSSHLKAHMRTHTGERPFGCTWPECDKRFARSDELARHIRTHTGEKRFTCAVCQKKFTRSDHLSKHVRRHSKMDEGSPKIRRYKSGESSKIIINVSPSASLDSSDGCSTNQSYVSSCSERDATR</sequence>
<dbReference type="Pfam" id="PF00096">
    <property type="entry name" value="zf-C2H2"/>
    <property type="match status" value="2"/>
</dbReference>
<evidence type="ECO:0000256" key="1">
    <source>
        <dbReference type="ARBA" id="ARBA00004123"/>
    </source>
</evidence>
<keyword evidence="5" id="KW-0862">Zinc</keyword>
<dbReference type="AlphaFoldDB" id="A0A0N8E212"/>
<dbReference type="PANTHER" id="PTHR23235:SF174">
    <property type="entry name" value="CABUT, ISOFORM A"/>
    <property type="match status" value="1"/>
</dbReference>
<dbReference type="PROSITE" id="PS50157">
    <property type="entry name" value="ZINC_FINGER_C2H2_2"/>
    <property type="match status" value="3"/>
</dbReference>
<feature type="domain" description="C2H2-type" evidence="9">
    <location>
        <begin position="232"/>
        <end position="259"/>
    </location>
</feature>
<name>A0A0N8E212_9CRUS</name>
<protein>
    <submittedName>
        <fullName evidence="10">Krueppel factor 13</fullName>
    </submittedName>
</protein>
<evidence type="ECO:0000256" key="7">
    <source>
        <dbReference type="PROSITE-ProRule" id="PRU00042"/>
    </source>
</evidence>
<dbReference type="SMART" id="SM00355">
    <property type="entry name" value="ZnF_C2H2"/>
    <property type="match status" value="3"/>
</dbReference>
<feature type="compositionally biased region" description="Polar residues" evidence="8">
    <location>
        <begin position="282"/>
        <end position="301"/>
    </location>
</feature>
<keyword evidence="3" id="KW-0677">Repeat</keyword>
<evidence type="ECO:0000256" key="3">
    <source>
        <dbReference type="ARBA" id="ARBA00022737"/>
    </source>
</evidence>
<evidence type="ECO:0000256" key="5">
    <source>
        <dbReference type="ARBA" id="ARBA00022833"/>
    </source>
</evidence>
<keyword evidence="6" id="KW-0539">Nucleus</keyword>